<comment type="cofactor">
    <cofactor evidence="12">
        <name>Zn(2+)</name>
        <dbReference type="ChEBI" id="CHEBI:29105"/>
    </cofactor>
    <text evidence="12">Binds 2 zinc ions per subunit.</text>
</comment>
<evidence type="ECO:0000256" key="2">
    <source>
        <dbReference type="ARBA" id="ARBA00022705"/>
    </source>
</evidence>
<dbReference type="InterPro" id="IPR041222">
    <property type="entry name" value="PriA_3primeBD"/>
</dbReference>
<dbReference type="SUPFAM" id="SSF52540">
    <property type="entry name" value="P-loop containing nucleoside triphosphate hydrolases"/>
    <property type="match status" value="2"/>
</dbReference>
<dbReference type="EC" id="5.6.2.4" evidence="12"/>
<feature type="domain" description="Helicase ATP-binding" evidence="13">
    <location>
        <begin position="211"/>
        <end position="377"/>
    </location>
</feature>
<dbReference type="NCBIfam" id="NF004067">
    <property type="entry name" value="PRK05580.1-4"/>
    <property type="match status" value="1"/>
</dbReference>
<dbReference type="GO" id="GO:0003677">
    <property type="term" value="F:DNA binding"/>
    <property type="evidence" value="ECO:0007669"/>
    <property type="project" value="UniProtKB-UniRule"/>
</dbReference>
<name>A0A1A7NYC9_9PAST</name>
<keyword evidence="16" id="KW-1185">Reference proteome</keyword>
<keyword evidence="1 12" id="KW-0639">Primosome</keyword>
<dbReference type="PROSITE" id="PS51194">
    <property type="entry name" value="HELICASE_CTER"/>
    <property type="match status" value="1"/>
</dbReference>
<dbReference type="Pfam" id="PF18074">
    <property type="entry name" value="PriA_C"/>
    <property type="match status" value="1"/>
</dbReference>
<dbReference type="InterPro" id="IPR042115">
    <property type="entry name" value="PriA_3primeBD_sf"/>
</dbReference>
<evidence type="ECO:0000256" key="11">
    <source>
        <dbReference type="ARBA" id="ARBA00048988"/>
    </source>
</evidence>
<dbReference type="GO" id="GO:0005524">
    <property type="term" value="F:ATP binding"/>
    <property type="evidence" value="ECO:0007669"/>
    <property type="project" value="UniProtKB-UniRule"/>
</dbReference>
<dbReference type="NCBIfam" id="TIGR00595">
    <property type="entry name" value="priA"/>
    <property type="match status" value="1"/>
</dbReference>
<dbReference type="InterPro" id="IPR014001">
    <property type="entry name" value="Helicase_ATP-bd"/>
</dbReference>
<dbReference type="InterPro" id="IPR005259">
    <property type="entry name" value="PriA"/>
</dbReference>
<sequence length="735" mass="84182">MKIVRVALDISVRNQFDYLLPDEMEVSIGARVLVPFGTQKRIAIVTDLPNSSEVEQLKPILAVLDHITLFDEKMWQLLLWARDYYHHPIGEVLFSALPVKLRRGDTITKMTQHFYQLTELGKQAVIDNVLIRKPRQHELLQFLQQHQCLEKQSDIFSHSIKKSVLEAGYIETIEIEVNQPKWNENITETEIVQSKNKLNLNKEQALAVSQISLCQGFHTWLLQGVTGSGKTEVYLQVIEEVLKKGQQVLVLVPEIGLTPQTIRRFNLRFNVPIAVLHSNMNDAERLQVWQAAKENKVAIVIGTRSAIFTQFYDLGLIVLDEEHDQSFKQQEGWRYHARDIAVYRARQHQIPIILGSATPSLESLYNAARKKYHLISLRYRANNQVANNQIVIDLKTQHLENGLSTSLLLRMQEVLQRGEQVLLFLNRRGFAPVYLCHDCGTVEMCAHCDKPYTYHQYRNVLQCHHCGAQKPIPFQCSHCGSTNLLTTGVGTEQLEAVLQTKFPDYQIVRLDRDSTARKGALEHYLQEISQGRRQILIGTQMLAKGHHFPNVGLVALVNIDSALFSADFRAEERLAQLYVQVAGRTGRGNKAGMVLLQTHYPEHPLFKTLISAGYTDFSQQVLQQRYQFQLPPYYHQALIKASGRNEVEVKQTLQLLLEHLQTRLDKSMQGVQLLGPLPATVEKKAGRYRWYLLLQHRQRGALHQTLFLVENLLTTLKIPSAVRLALDIDPYDFSQ</sequence>
<dbReference type="PROSITE" id="PS51192">
    <property type="entry name" value="HELICASE_ATP_BIND_1"/>
    <property type="match status" value="1"/>
</dbReference>
<dbReference type="GO" id="GO:0016887">
    <property type="term" value="F:ATP hydrolysis activity"/>
    <property type="evidence" value="ECO:0007669"/>
    <property type="project" value="RHEA"/>
</dbReference>
<dbReference type="Pfam" id="PF00270">
    <property type="entry name" value="DEAD"/>
    <property type="match status" value="1"/>
</dbReference>
<dbReference type="HAMAP" id="MF_00983">
    <property type="entry name" value="PriA"/>
    <property type="match status" value="1"/>
</dbReference>
<dbReference type="InterPro" id="IPR041236">
    <property type="entry name" value="PriA_C"/>
</dbReference>
<comment type="function">
    <text evidence="12">Initiates the restart of stalled replication forks, which reloads the replicative helicase on sites other than the origin of replication. Recognizes and binds to abandoned replication forks and remodels them to uncover a helicase loading site. Promotes assembly of the primosome at these replication forks.</text>
</comment>
<feature type="binding site" evidence="12">
    <location>
        <position position="466"/>
    </location>
    <ligand>
        <name>Zn(2+)</name>
        <dbReference type="ChEBI" id="CHEBI:29105"/>
        <label>2</label>
    </ligand>
</feature>
<proteinExistence type="inferred from homology"/>
<organism evidence="15 16">
    <name type="scientific">Gallibacterium salpingitidis</name>
    <dbReference type="NCBI Taxonomy" id="505341"/>
    <lineage>
        <taxon>Bacteria</taxon>
        <taxon>Pseudomonadati</taxon>
        <taxon>Pseudomonadota</taxon>
        <taxon>Gammaproteobacteria</taxon>
        <taxon>Pasteurellales</taxon>
        <taxon>Pasteurellaceae</taxon>
        <taxon>Gallibacterium</taxon>
    </lineage>
</organism>
<keyword evidence="9 12" id="KW-0238">DNA-binding</keyword>
<comment type="caution">
    <text evidence="15">The sequence shown here is derived from an EMBL/GenBank/DDBJ whole genome shotgun (WGS) entry which is preliminary data.</text>
</comment>
<dbReference type="GO" id="GO:1990077">
    <property type="term" value="C:primosome complex"/>
    <property type="evidence" value="ECO:0007669"/>
    <property type="project" value="UniProtKB-UniRule"/>
</dbReference>
<keyword evidence="8 12" id="KW-0067">ATP-binding</keyword>
<gene>
    <name evidence="12" type="primary">priA</name>
    <name evidence="15" type="ORF">QS62_06010</name>
</gene>
<dbReference type="Pfam" id="PF17764">
    <property type="entry name" value="PriA_3primeBD"/>
    <property type="match status" value="1"/>
</dbReference>
<dbReference type="InterPro" id="IPR027417">
    <property type="entry name" value="P-loop_NTPase"/>
</dbReference>
<dbReference type="InterPro" id="IPR040498">
    <property type="entry name" value="PriA_CRR"/>
</dbReference>
<keyword evidence="7 12" id="KW-0862">Zinc</keyword>
<keyword evidence="2 12" id="KW-0235">DNA replication</keyword>
<dbReference type="FunFam" id="3.40.1440.60:FF:000001">
    <property type="entry name" value="Primosomal protein N"/>
    <property type="match status" value="1"/>
</dbReference>
<feature type="binding site" evidence="12">
    <location>
        <position position="476"/>
    </location>
    <ligand>
        <name>Zn(2+)</name>
        <dbReference type="ChEBI" id="CHEBI:29105"/>
        <label>1</label>
    </ligand>
</feature>
<dbReference type="InterPro" id="IPR001650">
    <property type="entry name" value="Helicase_C-like"/>
</dbReference>
<evidence type="ECO:0000259" key="14">
    <source>
        <dbReference type="PROSITE" id="PS51194"/>
    </source>
</evidence>
<evidence type="ECO:0000259" key="13">
    <source>
        <dbReference type="PROSITE" id="PS51192"/>
    </source>
</evidence>
<dbReference type="PATRIC" id="fig|505341.3.peg.1207"/>
<dbReference type="PANTHER" id="PTHR30580:SF0">
    <property type="entry name" value="PRIMOSOMAL PROTEIN N"/>
    <property type="match status" value="1"/>
</dbReference>
<reference evidence="15 16" key="1">
    <citation type="submission" date="2014-11" db="EMBL/GenBank/DDBJ databases">
        <title>Pan-genome of Gallibacterium spp.</title>
        <authorList>
            <person name="Kudirkiene E."/>
            <person name="Bojesen A.M."/>
        </authorList>
    </citation>
    <scope>NUCLEOTIDE SEQUENCE [LARGE SCALE GENOMIC DNA]</scope>
    <source>
        <strain evidence="15 16">F150</strain>
    </source>
</reference>
<accession>A0A1A7NYC9</accession>
<dbReference type="GO" id="GO:0006302">
    <property type="term" value="P:double-strand break repair"/>
    <property type="evidence" value="ECO:0007669"/>
    <property type="project" value="InterPro"/>
</dbReference>
<keyword evidence="3 12" id="KW-0479">Metal-binding</keyword>
<keyword evidence="5 12" id="KW-0378">Hydrolase</keyword>
<keyword evidence="10 12" id="KW-0413">Isomerase</keyword>
<protein>
    <recommendedName>
        <fullName evidence="12">Replication restart protein PriA</fullName>
    </recommendedName>
    <alternativeName>
        <fullName evidence="12">ATP-dependent DNA helicase PriA</fullName>
        <ecNumber evidence="12">5.6.2.4</ecNumber>
    </alternativeName>
    <alternativeName>
        <fullName evidence="12">DNA 3'-5' helicase PriA</fullName>
    </alternativeName>
</protein>
<feature type="binding site" evidence="12">
    <location>
        <position position="445"/>
    </location>
    <ligand>
        <name>Zn(2+)</name>
        <dbReference type="ChEBI" id="CHEBI:29105"/>
        <label>2</label>
    </ligand>
</feature>
<evidence type="ECO:0000256" key="9">
    <source>
        <dbReference type="ARBA" id="ARBA00023125"/>
    </source>
</evidence>
<evidence type="ECO:0000256" key="7">
    <source>
        <dbReference type="ARBA" id="ARBA00022833"/>
    </source>
</evidence>
<feature type="binding site" evidence="12">
    <location>
        <position position="448"/>
    </location>
    <ligand>
        <name>Zn(2+)</name>
        <dbReference type="ChEBI" id="CHEBI:29105"/>
        <label>2</label>
    </ligand>
</feature>
<dbReference type="SMART" id="SM00490">
    <property type="entry name" value="HELICc"/>
    <property type="match status" value="1"/>
</dbReference>
<dbReference type="EMBL" id="JTJL01000022">
    <property type="protein sequence ID" value="OBW94590.1"/>
    <property type="molecule type" value="Genomic_DNA"/>
</dbReference>
<feature type="binding site" evidence="12">
    <location>
        <position position="439"/>
    </location>
    <ligand>
        <name>Zn(2+)</name>
        <dbReference type="ChEBI" id="CHEBI:29105"/>
        <label>1</label>
    </ligand>
</feature>
<dbReference type="Pfam" id="PF18319">
    <property type="entry name" value="Zn_ribbon_PriA"/>
    <property type="match status" value="1"/>
</dbReference>
<evidence type="ECO:0000256" key="10">
    <source>
        <dbReference type="ARBA" id="ARBA00023235"/>
    </source>
</evidence>
<comment type="subunit">
    <text evidence="12">Component of the replication restart primosome.</text>
</comment>
<dbReference type="FunFam" id="3.40.50.300:FF:000489">
    <property type="entry name" value="Primosome assembly protein PriA"/>
    <property type="match status" value="1"/>
</dbReference>
<keyword evidence="4 12" id="KW-0547">Nucleotide-binding</keyword>
<evidence type="ECO:0000256" key="8">
    <source>
        <dbReference type="ARBA" id="ARBA00022840"/>
    </source>
</evidence>
<dbReference type="GO" id="GO:0006269">
    <property type="term" value="P:DNA replication, synthesis of primer"/>
    <property type="evidence" value="ECO:0007669"/>
    <property type="project" value="UniProtKB-KW"/>
</dbReference>
<dbReference type="GO" id="GO:0008270">
    <property type="term" value="F:zinc ion binding"/>
    <property type="evidence" value="ECO:0007669"/>
    <property type="project" value="UniProtKB-UniRule"/>
</dbReference>
<feature type="binding site" evidence="12">
    <location>
        <position position="479"/>
    </location>
    <ligand>
        <name>Zn(2+)</name>
        <dbReference type="ChEBI" id="CHEBI:29105"/>
        <label>1</label>
    </ligand>
</feature>
<evidence type="ECO:0000256" key="12">
    <source>
        <dbReference type="HAMAP-Rule" id="MF_00983"/>
    </source>
</evidence>
<keyword evidence="6 12" id="KW-0347">Helicase</keyword>
<dbReference type="SMART" id="SM00487">
    <property type="entry name" value="DEXDc"/>
    <property type="match status" value="1"/>
</dbReference>
<dbReference type="OrthoDB" id="9759544at2"/>
<evidence type="ECO:0000256" key="6">
    <source>
        <dbReference type="ARBA" id="ARBA00022806"/>
    </source>
</evidence>
<evidence type="ECO:0000313" key="15">
    <source>
        <dbReference type="EMBL" id="OBW94590.1"/>
    </source>
</evidence>
<dbReference type="Proteomes" id="UP000092649">
    <property type="component" value="Unassembled WGS sequence"/>
</dbReference>
<evidence type="ECO:0000256" key="1">
    <source>
        <dbReference type="ARBA" id="ARBA00022515"/>
    </source>
</evidence>
<feature type="binding site" evidence="12">
    <location>
        <position position="436"/>
    </location>
    <ligand>
        <name>Zn(2+)</name>
        <dbReference type="ChEBI" id="CHEBI:29105"/>
        <label>1</label>
    </ligand>
</feature>
<evidence type="ECO:0000256" key="5">
    <source>
        <dbReference type="ARBA" id="ARBA00022801"/>
    </source>
</evidence>
<dbReference type="NCBIfam" id="NF004065">
    <property type="entry name" value="PRK05580.1-1"/>
    <property type="match status" value="1"/>
</dbReference>
<dbReference type="Gene3D" id="3.40.50.300">
    <property type="entry name" value="P-loop containing nucleotide triphosphate hydrolases"/>
    <property type="match status" value="2"/>
</dbReference>
<dbReference type="Pfam" id="PF00271">
    <property type="entry name" value="Helicase_C"/>
    <property type="match status" value="1"/>
</dbReference>
<dbReference type="InterPro" id="IPR011545">
    <property type="entry name" value="DEAD/DEAH_box_helicase_dom"/>
</dbReference>
<dbReference type="PANTHER" id="PTHR30580">
    <property type="entry name" value="PRIMOSOMAL PROTEIN N"/>
    <property type="match status" value="1"/>
</dbReference>
<feature type="binding site" evidence="12">
    <location>
        <position position="463"/>
    </location>
    <ligand>
        <name>Zn(2+)</name>
        <dbReference type="ChEBI" id="CHEBI:29105"/>
        <label>2</label>
    </ligand>
</feature>
<dbReference type="GO" id="GO:0006310">
    <property type="term" value="P:DNA recombination"/>
    <property type="evidence" value="ECO:0007669"/>
    <property type="project" value="InterPro"/>
</dbReference>
<comment type="similarity">
    <text evidence="12">Belongs to the helicase family. PriA subfamily.</text>
</comment>
<feature type="domain" description="Helicase C-terminal" evidence="14">
    <location>
        <begin position="456"/>
        <end position="639"/>
    </location>
</feature>
<evidence type="ECO:0000256" key="3">
    <source>
        <dbReference type="ARBA" id="ARBA00022723"/>
    </source>
</evidence>
<comment type="catalytic activity">
    <reaction evidence="11 12">
        <text>ATP + H2O = ADP + phosphate + H(+)</text>
        <dbReference type="Rhea" id="RHEA:13065"/>
        <dbReference type="ChEBI" id="CHEBI:15377"/>
        <dbReference type="ChEBI" id="CHEBI:15378"/>
        <dbReference type="ChEBI" id="CHEBI:30616"/>
        <dbReference type="ChEBI" id="CHEBI:43474"/>
        <dbReference type="ChEBI" id="CHEBI:456216"/>
        <dbReference type="EC" id="5.6.2.4"/>
    </reaction>
</comment>
<dbReference type="GO" id="GO:0043138">
    <property type="term" value="F:3'-5' DNA helicase activity"/>
    <property type="evidence" value="ECO:0007669"/>
    <property type="project" value="UniProtKB-EC"/>
</dbReference>
<dbReference type="AlphaFoldDB" id="A0A1A7NYC9"/>
<comment type="catalytic activity">
    <reaction evidence="12">
        <text>Couples ATP hydrolysis with the unwinding of duplex DNA by translocating in the 3'-5' direction.</text>
        <dbReference type="EC" id="5.6.2.4"/>
    </reaction>
</comment>
<dbReference type="GO" id="GO:0006270">
    <property type="term" value="P:DNA replication initiation"/>
    <property type="evidence" value="ECO:0007669"/>
    <property type="project" value="TreeGrafter"/>
</dbReference>
<evidence type="ECO:0000313" key="16">
    <source>
        <dbReference type="Proteomes" id="UP000092649"/>
    </source>
</evidence>
<evidence type="ECO:0000256" key="4">
    <source>
        <dbReference type="ARBA" id="ARBA00022741"/>
    </source>
</evidence>
<dbReference type="Gene3D" id="3.40.1440.60">
    <property type="entry name" value="PriA, 3(prime) DNA-binding domain"/>
    <property type="match status" value="1"/>
</dbReference>
<dbReference type="RefSeq" id="WP_066107392.1">
    <property type="nucleotide sequence ID" value="NZ_JTJL01000022.1"/>
</dbReference>
<dbReference type="CDD" id="cd17929">
    <property type="entry name" value="DEXHc_priA"/>
    <property type="match status" value="1"/>
</dbReference>
<dbReference type="CDD" id="cd18804">
    <property type="entry name" value="SF2_C_priA"/>
    <property type="match status" value="1"/>
</dbReference>